<dbReference type="AlphaFoldDB" id="A0A1I2KI58"/>
<evidence type="ECO:0000313" key="2">
    <source>
        <dbReference type="Proteomes" id="UP000181942"/>
    </source>
</evidence>
<proteinExistence type="predicted"/>
<reference evidence="1 2" key="1">
    <citation type="submission" date="2016-10" db="EMBL/GenBank/DDBJ databases">
        <authorList>
            <person name="de Groot N.N."/>
        </authorList>
    </citation>
    <scope>NUCLEOTIDE SEQUENCE [LARGE SCALE GENOMIC DNA]</scope>
    <source>
        <strain evidence="1 2">OK461</strain>
    </source>
</reference>
<accession>A0A1I2KI58</accession>
<organism evidence="1 2">
    <name type="scientific">Streptomyces mirabilis</name>
    <dbReference type="NCBI Taxonomy" id="68239"/>
    <lineage>
        <taxon>Bacteria</taxon>
        <taxon>Bacillati</taxon>
        <taxon>Actinomycetota</taxon>
        <taxon>Actinomycetes</taxon>
        <taxon>Kitasatosporales</taxon>
        <taxon>Streptomycetaceae</taxon>
        <taxon>Streptomyces</taxon>
    </lineage>
</organism>
<protein>
    <submittedName>
        <fullName evidence="1">Uncharacterized protein</fullName>
    </submittedName>
</protein>
<dbReference type="EMBL" id="FONR01000010">
    <property type="protein sequence ID" value="SFF65979.1"/>
    <property type="molecule type" value="Genomic_DNA"/>
</dbReference>
<name>A0A1I2KI58_9ACTN</name>
<evidence type="ECO:0000313" key="1">
    <source>
        <dbReference type="EMBL" id="SFF65979.1"/>
    </source>
</evidence>
<dbReference type="Proteomes" id="UP000181942">
    <property type="component" value="Unassembled WGS sequence"/>
</dbReference>
<gene>
    <name evidence="1" type="ORF">SAMN02787118_110129</name>
</gene>
<sequence>MILQSHGGAPSGALTTGSVTARQQPAPLEHLWPRHLKLTEYVDLLPARRSLSYRLRLDPGMNLVAAEHLDDALDWSVKTLRQHHPKALVAVTLLAQCIRLLSRHETSRPDPREAQAGQALAALAADPELSHPVEARSVFTYLRESLEPASALRRRLAGHVLRHSSQDHVLELMSTTDDVGLFPGEDLLYWAERWPDLPQKARLAAQPLFSRRPRPEDELLKESVEKAQQADEELRAATAWWDLPPSKWELRRQQQEQEQRRRNTFDEGVVTLLSAWVSDVLSERGGGRVSGRCSGFGGQARDAGDLVPDREAEGHFGSVAGGCHQMAAGPEVR</sequence>